<proteinExistence type="predicted"/>
<organism evidence="1 2">
    <name type="scientific">Coniochaeta ligniaria NRRL 30616</name>
    <dbReference type="NCBI Taxonomy" id="1408157"/>
    <lineage>
        <taxon>Eukaryota</taxon>
        <taxon>Fungi</taxon>
        <taxon>Dikarya</taxon>
        <taxon>Ascomycota</taxon>
        <taxon>Pezizomycotina</taxon>
        <taxon>Sordariomycetes</taxon>
        <taxon>Sordariomycetidae</taxon>
        <taxon>Coniochaetales</taxon>
        <taxon>Coniochaetaceae</taxon>
        <taxon>Coniochaeta</taxon>
    </lineage>
</organism>
<keyword evidence="2" id="KW-1185">Reference proteome</keyword>
<accession>A0A1J7JJ12</accession>
<name>A0A1J7JJ12_9PEZI</name>
<sequence length="128" mass="14679">MGVKVFRQGPGPIREGNYTQFTLIYHPELDQPTESCEGRWRAFEETFFEQACKPAGRTQNDVFRARAHSIVVPGTTIRDWEVGARFTVVMINDNELKWLVDFGSNEVRVLIVNTPHPTSPAYSYHSTY</sequence>
<dbReference type="InParanoid" id="A0A1J7JJ12"/>
<dbReference type="Proteomes" id="UP000182658">
    <property type="component" value="Unassembled WGS sequence"/>
</dbReference>
<gene>
    <name evidence="1" type="ORF">CONLIGDRAFT_645380</name>
</gene>
<dbReference type="AlphaFoldDB" id="A0A1J7JJ12"/>
<protein>
    <submittedName>
        <fullName evidence="1">Uncharacterized protein</fullName>
    </submittedName>
</protein>
<evidence type="ECO:0000313" key="1">
    <source>
        <dbReference type="EMBL" id="OIW29252.1"/>
    </source>
</evidence>
<evidence type="ECO:0000313" key="2">
    <source>
        <dbReference type="Proteomes" id="UP000182658"/>
    </source>
</evidence>
<reference evidence="1 2" key="1">
    <citation type="submission" date="2016-10" db="EMBL/GenBank/DDBJ databases">
        <title>Draft genome sequence of Coniochaeta ligniaria NRRL30616, a lignocellulolytic fungus for bioabatement of inhibitors in plant biomass hydrolysates.</title>
        <authorList>
            <consortium name="DOE Joint Genome Institute"/>
            <person name="Jimenez D.J."/>
            <person name="Hector R.E."/>
            <person name="Riley R."/>
            <person name="Sun H."/>
            <person name="Grigoriev I.V."/>
            <person name="Van Elsas J.D."/>
            <person name="Nichols N.N."/>
        </authorList>
    </citation>
    <scope>NUCLEOTIDE SEQUENCE [LARGE SCALE GENOMIC DNA]</scope>
    <source>
        <strain evidence="1 2">NRRL 30616</strain>
    </source>
</reference>
<dbReference type="EMBL" id="KV875098">
    <property type="protein sequence ID" value="OIW29252.1"/>
    <property type="molecule type" value="Genomic_DNA"/>
</dbReference>